<dbReference type="GO" id="GO:0005789">
    <property type="term" value="C:endoplasmic reticulum membrane"/>
    <property type="evidence" value="ECO:0007669"/>
    <property type="project" value="UniProtKB-SubCell"/>
</dbReference>
<keyword evidence="15" id="KW-1185">Reference proteome</keyword>
<evidence type="ECO:0000256" key="1">
    <source>
        <dbReference type="ARBA" id="ARBA00004245"/>
    </source>
</evidence>
<keyword evidence="7 13" id="KW-0812">Transmembrane</keyword>
<sequence length="190" mass="21543">MAKVELTPLRPWDDFFPGSERFAKPDIRDLPKWNNRVVSNLLYYQTNYMLMAVVVFLIVGFMNPTGMMTGAVVVVAVFLGAVWAGENKAVIKNFKKDNPTMFVFLVMFVSYLLMSLFGGVMVLILGIKLPLMLIFAHASLRLRNMKNKLENKMESTGLKKSPMGILLEALGQQEENLSKIQDFLESKLKE</sequence>
<dbReference type="PANTHER" id="PTHR12859">
    <property type="entry name" value="PRA1 PROTEIN"/>
    <property type="match status" value="1"/>
</dbReference>
<evidence type="ECO:0000256" key="10">
    <source>
        <dbReference type="ARBA" id="ARBA00022990"/>
    </source>
</evidence>
<dbReference type="InterPro" id="IPR004895">
    <property type="entry name" value="Prenylated_rab_accept_PRA1"/>
</dbReference>
<dbReference type="GO" id="GO:0051051">
    <property type="term" value="P:negative regulation of transport"/>
    <property type="evidence" value="ECO:0007669"/>
    <property type="project" value="TreeGrafter"/>
</dbReference>
<keyword evidence="8" id="KW-0256">Endoplasmic reticulum</keyword>
<keyword evidence="5" id="KW-1003">Cell membrane</keyword>
<comment type="subcellular location">
    <subcellularLocation>
        <location evidence="3">Cell membrane</location>
        <topology evidence="3">Multi-pass membrane protein</topology>
    </subcellularLocation>
    <subcellularLocation>
        <location evidence="1">Cytoplasm</location>
        <location evidence="1">Cytoskeleton</location>
    </subcellularLocation>
    <subcellularLocation>
        <location evidence="2">Endoplasmic reticulum membrane</location>
        <topology evidence="2">Multi-pass membrane protein</topology>
    </subcellularLocation>
    <subcellularLocation>
        <location evidence="13">Membrane</location>
        <topology evidence="13">Multi-pass membrane protein</topology>
    </subcellularLocation>
</comment>
<feature type="transmembrane region" description="Helical" evidence="13">
    <location>
        <begin position="97"/>
        <end position="114"/>
    </location>
</feature>
<reference evidence="14" key="1">
    <citation type="submission" date="2023-08" db="EMBL/GenBank/DDBJ databases">
        <title>Pelteobagrus vachellii genome.</title>
        <authorList>
            <person name="Liu H."/>
        </authorList>
    </citation>
    <scope>NUCLEOTIDE SEQUENCE</scope>
    <source>
        <strain evidence="14">PRFRI_2022a</strain>
        <tissue evidence="14">Muscle</tissue>
    </source>
</reference>
<evidence type="ECO:0000313" key="14">
    <source>
        <dbReference type="EMBL" id="KAK2857760.1"/>
    </source>
</evidence>
<keyword evidence="11 13" id="KW-0472">Membrane</keyword>
<evidence type="ECO:0000256" key="7">
    <source>
        <dbReference type="ARBA" id="ARBA00022692"/>
    </source>
</evidence>
<evidence type="ECO:0000256" key="6">
    <source>
        <dbReference type="ARBA" id="ARBA00022490"/>
    </source>
</evidence>
<feature type="transmembrane region" description="Helical" evidence="13">
    <location>
        <begin position="67"/>
        <end position="85"/>
    </location>
</feature>
<evidence type="ECO:0000256" key="11">
    <source>
        <dbReference type="ARBA" id="ARBA00023136"/>
    </source>
</evidence>
<dbReference type="GO" id="GO:0005886">
    <property type="term" value="C:plasma membrane"/>
    <property type="evidence" value="ECO:0007669"/>
    <property type="project" value="UniProtKB-SubCell"/>
</dbReference>
<keyword evidence="6" id="KW-0963">Cytoplasm</keyword>
<evidence type="ECO:0000256" key="8">
    <source>
        <dbReference type="ARBA" id="ARBA00022824"/>
    </source>
</evidence>
<dbReference type="GO" id="GO:0005856">
    <property type="term" value="C:cytoskeleton"/>
    <property type="evidence" value="ECO:0007669"/>
    <property type="project" value="UniProtKB-SubCell"/>
</dbReference>
<dbReference type="PANTHER" id="PTHR12859:SF2">
    <property type="entry name" value="PRA1 FAMILY PROTEIN 3"/>
    <property type="match status" value="1"/>
</dbReference>
<dbReference type="Proteomes" id="UP001187315">
    <property type="component" value="Unassembled WGS sequence"/>
</dbReference>
<evidence type="ECO:0000256" key="12">
    <source>
        <dbReference type="ARBA" id="ARBA00023212"/>
    </source>
</evidence>
<evidence type="ECO:0000256" key="2">
    <source>
        <dbReference type="ARBA" id="ARBA00004477"/>
    </source>
</evidence>
<evidence type="ECO:0000256" key="9">
    <source>
        <dbReference type="ARBA" id="ARBA00022989"/>
    </source>
</evidence>
<proteinExistence type="inferred from homology"/>
<evidence type="ECO:0000256" key="13">
    <source>
        <dbReference type="RuleBase" id="RU363107"/>
    </source>
</evidence>
<evidence type="ECO:0000256" key="5">
    <source>
        <dbReference type="ARBA" id="ARBA00022475"/>
    </source>
</evidence>
<protein>
    <recommendedName>
        <fullName evidence="13">PRA1 family protein</fullName>
    </recommendedName>
</protein>
<accession>A0AA88NEC4</accession>
<evidence type="ECO:0000256" key="3">
    <source>
        <dbReference type="ARBA" id="ARBA00004651"/>
    </source>
</evidence>
<dbReference type="EMBL" id="JAVHJS010000005">
    <property type="protein sequence ID" value="KAK2857760.1"/>
    <property type="molecule type" value="Genomic_DNA"/>
</dbReference>
<comment type="similarity">
    <text evidence="4 13">Belongs to the PRA1 family.</text>
</comment>
<keyword evidence="9 13" id="KW-1133">Transmembrane helix</keyword>
<gene>
    <name evidence="14" type="ORF">Q7C36_005679</name>
</gene>
<evidence type="ECO:0000256" key="4">
    <source>
        <dbReference type="ARBA" id="ARBA00006483"/>
    </source>
</evidence>
<evidence type="ECO:0000313" key="15">
    <source>
        <dbReference type="Proteomes" id="UP001187315"/>
    </source>
</evidence>
<dbReference type="Pfam" id="PF03208">
    <property type="entry name" value="PRA1"/>
    <property type="match status" value="1"/>
</dbReference>
<keyword evidence="10" id="KW-0007">Acetylation</keyword>
<name>A0AA88NEC4_TACVA</name>
<organism evidence="14 15">
    <name type="scientific">Tachysurus vachellii</name>
    <name type="common">Darkbarbel catfish</name>
    <name type="synonym">Pelteobagrus vachellii</name>
    <dbReference type="NCBI Taxonomy" id="175792"/>
    <lineage>
        <taxon>Eukaryota</taxon>
        <taxon>Metazoa</taxon>
        <taxon>Chordata</taxon>
        <taxon>Craniata</taxon>
        <taxon>Vertebrata</taxon>
        <taxon>Euteleostomi</taxon>
        <taxon>Actinopterygii</taxon>
        <taxon>Neopterygii</taxon>
        <taxon>Teleostei</taxon>
        <taxon>Ostariophysi</taxon>
        <taxon>Siluriformes</taxon>
        <taxon>Bagridae</taxon>
        <taxon>Tachysurus</taxon>
    </lineage>
</organism>
<dbReference type="AlphaFoldDB" id="A0AA88NEC4"/>
<keyword evidence="12" id="KW-0206">Cytoskeleton</keyword>
<feature type="transmembrane region" description="Helical" evidence="13">
    <location>
        <begin position="41"/>
        <end position="61"/>
    </location>
</feature>
<comment type="caution">
    <text evidence="14">The sequence shown here is derived from an EMBL/GenBank/DDBJ whole genome shotgun (WGS) entry which is preliminary data.</text>
</comment>